<feature type="compositionally biased region" description="Polar residues" evidence="10">
    <location>
        <begin position="407"/>
        <end position="433"/>
    </location>
</feature>
<evidence type="ECO:0000256" key="9">
    <source>
        <dbReference type="PROSITE-ProRule" id="PRU10141"/>
    </source>
</evidence>
<evidence type="ECO:0000256" key="6">
    <source>
        <dbReference type="ARBA" id="ARBA00022840"/>
    </source>
</evidence>
<dbReference type="PANTHER" id="PTHR43895">
    <property type="entry name" value="CALCIUM/CALMODULIN-DEPENDENT PROTEIN KINASE KINASE-RELATED"/>
    <property type="match status" value="1"/>
</dbReference>
<dbReference type="PROSITE" id="PS50011">
    <property type="entry name" value="PROTEIN_KINASE_DOM"/>
    <property type="match status" value="1"/>
</dbReference>
<sequence>MAGSTKGAKVGPYILTDTLGVGAFGKVKRGRHTQTGAEVAVKIMDKGDIAANEFGANVKREIFIMRTLHHRNIVNLHEVLTSKTKLYMVMDLVRGGELFEKIEKEGELDEQTARRFFQQLVDGLVHCHEKGVCHRDLKPENLLIDENSVLKITDFGVSSMRDASASGADLLQTSCGTPYYVAPEVLFANKRGGYDGYKADAWSCGVILFLLLSGELPFMNEDMNKLYDEIKSAKIKWPKEIKGDSKALCQKLLERDPSKRLSLQEVRSQKWFVVDYEKNLAELQRYDKPAAGMKSPSRLSDIPSQKKIEMSQSQSVVGNVDDDDDDDLVENERVAMDMQRPVVAVVAKEKGAKLGLKKMFKLKNQTGVTPRGGGGGVGVGRNSSFESFQDSMHSSLSSQSIRQSGSRENIQMQSTASSAQHMTSPKSNKNIRPSSSAIEIEGAEEIEEGPKDLRGEFKNKDMKEFVATALPGKPDKKLDEIVEKLSNIDVDCVDDLQVKVEEVASSAEFKKWLEEQAGIPDISAARISKMFYS</sequence>
<evidence type="ECO:0000256" key="4">
    <source>
        <dbReference type="ARBA" id="ARBA00022741"/>
    </source>
</evidence>
<dbReference type="FunFam" id="1.10.510.10:FF:000571">
    <property type="entry name" value="Maternal embryonic leucine zipper kinase"/>
    <property type="match status" value="1"/>
</dbReference>
<keyword evidence="6 9" id="KW-0067">ATP-binding</keyword>
<feature type="binding site" evidence="9">
    <location>
        <position position="42"/>
    </location>
    <ligand>
        <name>ATP</name>
        <dbReference type="ChEBI" id="CHEBI:30616"/>
    </ligand>
</feature>
<comment type="caution">
    <text evidence="12">The sequence shown here is derived from an EMBL/GenBank/DDBJ whole genome shotgun (WGS) entry which is preliminary data.</text>
</comment>
<dbReference type="EC" id="2.7.11.1" evidence="1"/>
<dbReference type="Pfam" id="PF00069">
    <property type="entry name" value="Pkinase"/>
    <property type="match status" value="1"/>
</dbReference>
<dbReference type="FunFam" id="3.30.200.20:FF:000003">
    <property type="entry name" value="Non-specific serine/threonine protein kinase"/>
    <property type="match status" value="1"/>
</dbReference>
<gene>
    <name evidence="12" type="ORF">FVE85_1293</name>
</gene>
<evidence type="ECO:0000313" key="12">
    <source>
        <dbReference type="EMBL" id="KAA8490846.1"/>
    </source>
</evidence>
<dbReference type="PROSITE" id="PS00108">
    <property type="entry name" value="PROTEIN_KINASE_ST"/>
    <property type="match status" value="1"/>
</dbReference>
<dbReference type="EMBL" id="VRMN01000018">
    <property type="protein sequence ID" value="KAA8490846.1"/>
    <property type="molecule type" value="Genomic_DNA"/>
</dbReference>
<evidence type="ECO:0000256" key="5">
    <source>
        <dbReference type="ARBA" id="ARBA00022777"/>
    </source>
</evidence>
<evidence type="ECO:0000256" key="1">
    <source>
        <dbReference type="ARBA" id="ARBA00012513"/>
    </source>
</evidence>
<evidence type="ECO:0000256" key="10">
    <source>
        <dbReference type="SAM" id="MobiDB-lite"/>
    </source>
</evidence>
<dbReference type="PROSITE" id="PS00107">
    <property type="entry name" value="PROTEIN_KINASE_ATP"/>
    <property type="match status" value="1"/>
</dbReference>
<evidence type="ECO:0000256" key="7">
    <source>
        <dbReference type="ARBA" id="ARBA00047899"/>
    </source>
</evidence>
<keyword evidence="13" id="KW-1185">Reference proteome</keyword>
<proteinExistence type="predicted"/>
<dbReference type="GO" id="GO:0007165">
    <property type="term" value="P:signal transduction"/>
    <property type="evidence" value="ECO:0007669"/>
    <property type="project" value="TreeGrafter"/>
</dbReference>
<feature type="region of interest" description="Disordered" evidence="10">
    <location>
        <begin position="365"/>
        <end position="434"/>
    </location>
</feature>
<keyword evidence="4 9" id="KW-0547">Nucleotide-binding</keyword>
<protein>
    <recommendedName>
        <fullName evidence="1">non-specific serine/threonine protein kinase</fullName>
        <ecNumber evidence="1">2.7.11.1</ecNumber>
    </recommendedName>
</protein>
<evidence type="ECO:0000256" key="8">
    <source>
        <dbReference type="ARBA" id="ARBA00048679"/>
    </source>
</evidence>
<comment type="catalytic activity">
    <reaction evidence="8">
        <text>L-seryl-[protein] + ATP = O-phospho-L-seryl-[protein] + ADP + H(+)</text>
        <dbReference type="Rhea" id="RHEA:17989"/>
        <dbReference type="Rhea" id="RHEA-COMP:9863"/>
        <dbReference type="Rhea" id="RHEA-COMP:11604"/>
        <dbReference type="ChEBI" id="CHEBI:15378"/>
        <dbReference type="ChEBI" id="CHEBI:29999"/>
        <dbReference type="ChEBI" id="CHEBI:30616"/>
        <dbReference type="ChEBI" id="CHEBI:83421"/>
        <dbReference type="ChEBI" id="CHEBI:456216"/>
        <dbReference type="EC" id="2.7.11.1"/>
    </reaction>
</comment>
<dbReference type="GO" id="GO:0005524">
    <property type="term" value="F:ATP binding"/>
    <property type="evidence" value="ECO:0007669"/>
    <property type="project" value="UniProtKB-UniRule"/>
</dbReference>
<evidence type="ECO:0000259" key="11">
    <source>
        <dbReference type="PROSITE" id="PS50011"/>
    </source>
</evidence>
<feature type="compositionally biased region" description="Gly residues" evidence="10">
    <location>
        <begin position="370"/>
        <end position="379"/>
    </location>
</feature>
<evidence type="ECO:0000256" key="3">
    <source>
        <dbReference type="ARBA" id="ARBA00022679"/>
    </source>
</evidence>
<dbReference type="PANTHER" id="PTHR43895:SF32">
    <property type="entry name" value="SERINE_THREONINE-PROTEIN KINASE CHK1"/>
    <property type="match status" value="1"/>
</dbReference>
<name>A0A5J4YH96_PORPP</name>
<dbReference type="OMA" id="MSVIYCL"/>
<dbReference type="OrthoDB" id="193931at2759"/>
<keyword evidence="2" id="KW-0723">Serine/threonine-protein kinase</keyword>
<keyword evidence="5 12" id="KW-0418">Kinase</keyword>
<feature type="domain" description="Protein kinase" evidence="11">
    <location>
        <begin position="13"/>
        <end position="272"/>
    </location>
</feature>
<accession>A0A5J4YH96</accession>
<evidence type="ECO:0000256" key="2">
    <source>
        <dbReference type="ARBA" id="ARBA00022527"/>
    </source>
</evidence>
<keyword evidence="3" id="KW-0808">Transferase</keyword>
<organism evidence="12 13">
    <name type="scientific">Porphyridium purpureum</name>
    <name type="common">Red alga</name>
    <name type="synonym">Porphyridium cruentum</name>
    <dbReference type="NCBI Taxonomy" id="35688"/>
    <lineage>
        <taxon>Eukaryota</taxon>
        <taxon>Rhodophyta</taxon>
        <taxon>Bangiophyceae</taxon>
        <taxon>Porphyridiales</taxon>
        <taxon>Porphyridiaceae</taxon>
        <taxon>Porphyridium</taxon>
    </lineage>
</organism>
<dbReference type="Proteomes" id="UP000324585">
    <property type="component" value="Unassembled WGS sequence"/>
</dbReference>
<dbReference type="GO" id="GO:0004674">
    <property type="term" value="F:protein serine/threonine kinase activity"/>
    <property type="evidence" value="ECO:0007669"/>
    <property type="project" value="UniProtKB-KW"/>
</dbReference>
<dbReference type="InterPro" id="IPR000719">
    <property type="entry name" value="Prot_kinase_dom"/>
</dbReference>
<dbReference type="AlphaFoldDB" id="A0A5J4YH96"/>
<comment type="catalytic activity">
    <reaction evidence="7">
        <text>L-threonyl-[protein] + ATP = O-phospho-L-threonyl-[protein] + ADP + H(+)</text>
        <dbReference type="Rhea" id="RHEA:46608"/>
        <dbReference type="Rhea" id="RHEA-COMP:11060"/>
        <dbReference type="Rhea" id="RHEA-COMP:11605"/>
        <dbReference type="ChEBI" id="CHEBI:15378"/>
        <dbReference type="ChEBI" id="CHEBI:30013"/>
        <dbReference type="ChEBI" id="CHEBI:30616"/>
        <dbReference type="ChEBI" id="CHEBI:61977"/>
        <dbReference type="ChEBI" id="CHEBI:456216"/>
        <dbReference type="EC" id="2.7.11.1"/>
    </reaction>
</comment>
<dbReference type="InterPro" id="IPR011009">
    <property type="entry name" value="Kinase-like_dom_sf"/>
</dbReference>
<dbReference type="InterPro" id="IPR017441">
    <property type="entry name" value="Protein_kinase_ATP_BS"/>
</dbReference>
<dbReference type="SMART" id="SM00220">
    <property type="entry name" value="S_TKc"/>
    <property type="match status" value="1"/>
</dbReference>
<reference evidence="13" key="1">
    <citation type="journal article" date="2019" name="Nat. Commun.">
        <title>Expansion of phycobilisome linker gene families in mesophilic red algae.</title>
        <authorList>
            <person name="Lee J."/>
            <person name="Kim D."/>
            <person name="Bhattacharya D."/>
            <person name="Yoon H.S."/>
        </authorList>
    </citation>
    <scope>NUCLEOTIDE SEQUENCE [LARGE SCALE GENOMIC DNA]</scope>
    <source>
        <strain evidence="13">CCMP 1328</strain>
    </source>
</reference>
<evidence type="ECO:0000313" key="13">
    <source>
        <dbReference type="Proteomes" id="UP000324585"/>
    </source>
</evidence>
<feature type="region of interest" description="Disordered" evidence="10">
    <location>
        <begin position="291"/>
        <end position="325"/>
    </location>
</feature>
<dbReference type="SUPFAM" id="SSF56112">
    <property type="entry name" value="Protein kinase-like (PK-like)"/>
    <property type="match status" value="1"/>
</dbReference>
<feature type="compositionally biased region" description="Low complexity" evidence="10">
    <location>
        <begin position="387"/>
        <end position="406"/>
    </location>
</feature>
<dbReference type="Gene3D" id="1.10.510.10">
    <property type="entry name" value="Transferase(Phosphotransferase) domain 1"/>
    <property type="match status" value="1"/>
</dbReference>
<dbReference type="CDD" id="cd14003">
    <property type="entry name" value="STKc_AMPK-like"/>
    <property type="match status" value="1"/>
</dbReference>
<dbReference type="InterPro" id="IPR008271">
    <property type="entry name" value="Ser/Thr_kinase_AS"/>
</dbReference>